<dbReference type="InterPro" id="IPR003593">
    <property type="entry name" value="AAA+_ATPase"/>
</dbReference>
<comment type="similarity">
    <text evidence="2">Belongs to the ABC transporter superfamily.</text>
</comment>
<evidence type="ECO:0000313" key="7">
    <source>
        <dbReference type="EMBL" id="TXL69702.1"/>
    </source>
</evidence>
<evidence type="ECO:0000256" key="3">
    <source>
        <dbReference type="ARBA" id="ARBA00022448"/>
    </source>
</evidence>
<dbReference type="PANTHER" id="PTHR43776:SF7">
    <property type="entry name" value="D,D-DIPEPTIDE TRANSPORT ATP-BINDING PROTEIN DDPF-RELATED"/>
    <property type="match status" value="1"/>
</dbReference>
<keyword evidence="3" id="KW-0813">Transport</keyword>
<dbReference type="SUPFAM" id="SSF52540">
    <property type="entry name" value="P-loop containing nucleoside triphosphate hydrolases"/>
    <property type="match status" value="1"/>
</dbReference>
<dbReference type="NCBIfam" id="TIGR01727">
    <property type="entry name" value="oligo_HPY"/>
    <property type="match status" value="1"/>
</dbReference>
<dbReference type="Pfam" id="PF00005">
    <property type="entry name" value="ABC_tran"/>
    <property type="match status" value="1"/>
</dbReference>
<evidence type="ECO:0000256" key="4">
    <source>
        <dbReference type="ARBA" id="ARBA00022741"/>
    </source>
</evidence>
<dbReference type="PROSITE" id="PS50893">
    <property type="entry name" value="ABC_TRANSPORTER_2"/>
    <property type="match status" value="1"/>
</dbReference>
<gene>
    <name evidence="7" type="ORF">FHP25_37855</name>
</gene>
<evidence type="ECO:0000256" key="1">
    <source>
        <dbReference type="ARBA" id="ARBA00004417"/>
    </source>
</evidence>
<dbReference type="Proteomes" id="UP000321638">
    <property type="component" value="Unassembled WGS sequence"/>
</dbReference>
<keyword evidence="8" id="KW-1185">Reference proteome</keyword>
<protein>
    <submittedName>
        <fullName evidence="7">Dipeptide ABC transporter ATP-binding protein</fullName>
    </submittedName>
</protein>
<dbReference type="Pfam" id="PF08352">
    <property type="entry name" value="oligo_HPY"/>
    <property type="match status" value="1"/>
</dbReference>
<dbReference type="InterPro" id="IPR003439">
    <property type="entry name" value="ABC_transporter-like_ATP-bd"/>
</dbReference>
<dbReference type="OrthoDB" id="37801at2"/>
<reference evidence="7 8" key="1">
    <citation type="submission" date="2019-06" db="EMBL/GenBank/DDBJ databases">
        <title>New taxonomy in bacterial strain CC-CFT640, isolated from vineyard.</title>
        <authorList>
            <person name="Lin S.-Y."/>
            <person name="Tsai C.-F."/>
            <person name="Young C.-C."/>
        </authorList>
    </citation>
    <scope>NUCLEOTIDE SEQUENCE [LARGE SCALE GENOMIC DNA]</scope>
    <source>
        <strain evidence="7 8">CC-CFT640</strain>
    </source>
</reference>
<keyword evidence="4" id="KW-0547">Nucleotide-binding</keyword>
<evidence type="ECO:0000256" key="2">
    <source>
        <dbReference type="ARBA" id="ARBA00005417"/>
    </source>
</evidence>
<dbReference type="InterPro" id="IPR050319">
    <property type="entry name" value="ABC_transp_ATP-bind"/>
</dbReference>
<dbReference type="RefSeq" id="WP_147852207.1">
    <property type="nucleotide sequence ID" value="NZ_VDUZ01000074.1"/>
</dbReference>
<dbReference type="GO" id="GO:0005524">
    <property type="term" value="F:ATP binding"/>
    <property type="evidence" value="ECO:0007669"/>
    <property type="project" value="UniProtKB-KW"/>
</dbReference>
<dbReference type="NCBIfam" id="NF008453">
    <property type="entry name" value="PRK11308.1"/>
    <property type="match status" value="1"/>
</dbReference>
<dbReference type="GO" id="GO:0015833">
    <property type="term" value="P:peptide transport"/>
    <property type="evidence" value="ECO:0007669"/>
    <property type="project" value="InterPro"/>
</dbReference>
<organism evidence="7 8">
    <name type="scientific">Vineibacter terrae</name>
    <dbReference type="NCBI Taxonomy" id="2586908"/>
    <lineage>
        <taxon>Bacteria</taxon>
        <taxon>Pseudomonadati</taxon>
        <taxon>Pseudomonadota</taxon>
        <taxon>Alphaproteobacteria</taxon>
        <taxon>Hyphomicrobiales</taxon>
        <taxon>Vineibacter</taxon>
    </lineage>
</organism>
<proteinExistence type="inferred from homology"/>
<dbReference type="PROSITE" id="PS00211">
    <property type="entry name" value="ABC_TRANSPORTER_1"/>
    <property type="match status" value="1"/>
</dbReference>
<dbReference type="GO" id="GO:0005886">
    <property type="term" value="C:plasma membrane"/>
    <property type="evidence" value="ECO:0007669"/>
    <property type="project" value="UniProtKB-SubCell"/>
</dbReference>
<dbReference type="FunFam" id="3.40.50.300:FF:000016">
    <property type="entry name" value="Oligopeptide ABC transporter ATP-binding component"/>
    <property type="match status" value="1"/>
</dbReference>
<keyword evidence="5 7" id="KW-0067">ATP-binding</keyword>
<sequence length="321" mass="34661">MSALLEAAGLSKHFPARRGLFGGDHGVVRAVDDISFSIDNGRTLGVVGESGCGKTTTAKLVLGLETPTAGAIRFDGRDLAGLDAVGRRHYRKSVQAVFQDPFASLSPRMRISAIIAEPLITNEAVTATDVRRRVLELLDLVGLPQRSADLFPHEFSGGQRQRIAIARALAVSPKLVVLDEPVSALDVSIRAQILNLLRDLQDRLGLSYLFIAHDLAAVAHMSHEIVVMYLGKIVEAGDARTLARHPKHPYTQALFSAALPSHPEERREEVVLAGEVPSPLKPPAGCRFHPRCPHAMPRCAQAAPALIQVEGRMVACHLYGT</sequence>
<dbReference type="GO" id="GO:0016887">
    <property type="term" value="F:ATP hydrolysis activity"/>
    <property type="evidence" value="ECO:0007669"/>
    <property type="project" value="InterPro"/>
</dbReference>
<dbReference type="Gene3D" id="3.40.50.300">
    <property type="entry name" value="P-loop containing nucleotide triphosphate hydrolases"/>
    <property type="match status" value="1"/>
</dbReference>
<feature type="domain" description="ABC transporter" evidence="6">
    <location>
        <begin position="5"/>
        <end position="255"/>
    </location>
</feature>
<evidence type="ECO:0000259" key="6">
    <source>
        <dbReference type="PROSITE" id="PS50893"/>
    </source>
</evidence>
<dbReference type="EMBL" id="VDUZ01000074">
    <property type="protein sequence ID" value="TXL69702.1"/>
    <property type="molecule type" value="Genomic_DNA"/>
</dbReference>
<comment type="subcellular location">
    <subcellularLocation>
        <location evidence="1">Cell inner membrane</location>
        <topology evidence="1">Peripheral membrane protein</topology>
    </subcellularLocation>
</comment>
<dbReference type="InterPro" id="IPR017871">
    <property type="entry name" value="ABC_transporter-like_CS"/>
</dbReference>
<dbReference type="CDD" id="cd03257">
    <property type="entry name" value="ABC_NikE_OppD_transporters"/>
    <property type="match status" value="1"/>
</dbReference>
<dbReference type="SMART" id="SM00382">
    <property type="entry name" value="AAA"/>
    <property type="match status" value="1"/>
</dbReference>
<evidence type="ECO:0000256" key="5">
    <source>
        <dbReference type="ARBA" id="ARBA00022840"/>
    </source>
</evidence>
<dbReference type="InterPro" id="IPR027417">
    <property type="entry name" value="P-loop_NTPase"/>
</dbReference>
<dbReference type="AlphaFoldDB" id="A0A5C8P7M3"/>
<dbReference type="PANTHER" id="PTHR43776">
    <property type="entry name" value="TRANSPORT ATP-BINDING PROTEIN"/>
    <property type="match status" value="1"/>
</dbReference>
<dbReference type="GO" id="GO:0055085">
    <property type="term" value="P:transmembrane transport"/>
    <property type="evidence" value="ECO:0007669"/>
    <property type="project" value="UniProtKB-ARBA"/>
</dbReference>
<evidence type="ECO:0000313" key="8">
    <source>
        <dbReference type="Proteomes" id="UP000321638"/>
    </source>
</evidence>
<dbReference type="InterPro" id="IPR013563">
    <property type="entry name" value="Oligopep_ABC_C"/>
</dbReference>
<comment type="caution">
    <text evidence="7">The sequence shown here is derived from an EMBL/GenBank/DDBJ whole genome shotgun (WGS) entry which is preliminary data.</text>
</comment>
<accession>A0A5C8P7M3</accession>
<name>A0A5C8P7M3_9HYPH</name>